<dbReference type="CDD" id="cd01400">
    <property type="entry name" value="6PGL"/>
    <property type="match status" value="1"/>
</dbReference>
<dbReference type="Proteomes" id="UP000757103">
    <property type="component" value="Unassembled WGS sequence"/>
</dbReference>
<evidence type="ECO:0000256" key="4">
    <source>
        <dbReference type="ARBA" id="ARBA00010662"/>
    </source>
</evidence>
<sequence length="241" mass="27442">MNPTLVQFYPDASKALIALTEALLVSVAARTRKPFYLALSGGETARQLFDVWRTRYSDPARWKNVLFFWVDERCVPPDSEESNYYWAHRLFFKPVGIPAEHIFRIHGEAPPEQEAERYARLIANRLPDREGMPRFDCTLLGIGEDEHVASIFDHSLLQSDDLYAVSQHPATGQYRVTQTGEVILASREILIALVGKRKKELLHRLTARPDGVVTPATYILAHTSRATIFSEIGLFNRELSF</sequence>
<evidence type="ECO:0000256" key="6">
    <source>
        <dbReference type="ARBA" id="ARBA00020337"/>
    </source>
</evidence>
<dbReference type="EMBL" id="DYUD01000025">
    <property type="protein sequence ID" value="HJG89625.1"/>
    <property type="molecule type" value="Genomic_DNA"/>
</dbReference>
<comment type="similarity">
    <text evidence="4 7">Belongs to the glucosamine/galactosamine-6-phosphate isomerase family. 6-phosphogluconolactonase subfamily.</text>
</comment>
<dbReference type="InterPro" id="IPR006148">
    <property type="entry name" value="Glc/Gal-6P_isomerase"/>
</dbReference>
<dbReference type="PANTHER" id="PTHR11054">
    <property type="entry name" value="6-PHOSPHOGLUCONOLACTONASE"/>
    <property type="match status" value="1"/>
</dbReference>
<evidence type="ECO:0000256" key="2">
    <source>
        <dbReference type="ARBA" id="ARBA00002681"/>
    </source>
</evidence>
<dbReference type="RefSeq" id="WP_273306706.1">
    <property type="nucleotide sequence ID" value="NZ_DYUD01000025.1"/>
</dbReference>
<dbReference type="EC" id="3.1.1.31" evidence="5 7"/>
<proteinExistence type="inferred from homology"/>
<dbReference type="GO" id="GO:0006098">
    <property type="term" value="P:pentose-phosphate shunt"/>
    <property type="evidence" value="ECO:0007669"/>
    <property type="project" value="InterPro"/>
</dbReference>
<evidence type="ECO:0000256" key="3">
    <source>
        <dbReference type="ARBA" id="ARBA00004961"/>
    </source>
</evidence>
<protein>
    <recommendedName>
        <fullName evidence="6 7">6-phosphogluconolactonase</fullName>
        <shortName evidence="7">6PGL</shortName>
        <ecNumber evidence="5 7">3.1.1.31</ecNumber>
    </recommendedName>
</protein>
<dbReference type="Gene3D" id="3.40.50.1360">
    <property type="match status" value="1"/>
</dbReference>
<comment type="catalytic activity">
    <reaction evidence="1 7">
        <text>6-phospho-D-glucono-1,5-lactone + H2O = 6-phospho-D-gluconate + H(+)</text>
        <dbReference type="Rhea" id="RHEA:12556"/>
        <dbReference type="ChEBI" id="CHEBI:15377"/>
        <dbReference type="ChEBI" id="CHEBI:15378"/>
        <dbReference type="ChEBI" id="CHEBI:57955"/>
        <dbReference type="ChEBI" id="CHEBI:58759"/>
        <dbReference type="EC" id="3.1.1.31"/>
    </reaction>
</comment>
<dbReference type="InterPro" id="IPR005900">
    <property type="entry name" value="6-phosphogluconolactonase_DevB"/>
</dbReference>
<comment type="pathway">
    <text evidence="3 7">Carbohydrate degradation; pentose phosphate pathway; D-ribulose 5-phosphate from D-glucose 6-phosphate (oxidative stage): step 2/3.</text>
</comment>
<feature type="domain" description="Glucosamine/galactosamine-6-phosphate isomerase" evidence="8">
    <location>
        <begin position="26"/>
        <end position="223"/>
    </location>
</feature>
<evidence type="ECO:0000256" key="1">
    <source>
        <dbReference type="ARBA" id="ARBA00000832"/>
    </source>
</evidence>
<evidence type="ECO:0000313" key="9">
    <source>
        <dbReference type="EMBL" id="HJG89625.1"/>
    </source>
</evidence>
<dbReference type="AlphaFoldDB" id="A0A921MS83"/>
<comment type="caution">
    <text evidence="9">The sequence shown here is derived from an EMBL/GenBank/DDBJ whole genome shotgun (WGS) entry which is preliminary data.</text>
</comment>
<dbReference type="PANTHER" id="PTHR11054:SF0">
    <property type="entry name" value="6-PHOSPHOGLUCONOLACTONASE"/>
    <property type="match status" value="1"/>
</dbReference>
<keyword evidence="7 9" id="KW-0378">Hydrolase</keyword>
<name>A0A921MS83_9BACT</name>
<dbReference type="GO" id="GO:0005975">
    <property type="term" value="P:carbohydrate metabolic process"/>
    <property type="evidence" value="ECO:0007669"/>
    <property type="project" value="UniProtKB-UniRule"/>
</dbReference>
<evidence type="ECO:0000256" key="5">
    <source>
        <dbReference type="ARBA" id="ARBA00013198"/>
    </source>
</evidence>
<dbReference type="GO" id="GO:0017057">
    <property type="term" value="F:6-phosphogluconolactonase activity"/>
    <property type="evidence" value="ECO:0007669"/>
    <property type="project" value="UniProtKB-UniRule"/>
</dbReference>
<reference evidence="9" key="1">
    <citation type="journal article" date="2021" name="PeerJ">
        <title>Extensive microbial diversity within the chicken gut microbiome revealed by metagenomics and culture.</title>
        <authorList>
            <person name="Gilroy R."/>
            <person name="Ravi A."/>
            <person name="Getino M."/>
            <person name="Pursley I."/>
            <person name="Horton D.L."/>
            <person name="Alikhan N.F."/>
            <person name="Baker D."/>
            <person name="Gharbi K."/>
            <person name="Hall N."/>
            <person name="Watson M."/>
            <person name="Adriaenssens E.M."/>
            <person name="Foster-Nyarko E."/>
            <person name="Jarju S."/>
            <person name="Secka A."/>
            <person name="Antonio M."/>
            <person name="Oren A."/>
            <person name="Chaudhuri R.R."/>
            <person name="La Ragione R."/>
            <person name="Hildebrand F."/>
            <person name="Pallen M.J."/>
        </authorList>
    </citation>
    <scope>NUCLEOTIDE SEQUENCE</scope>
    <source>
        <strain evidence="9">CHK121-7720</strain>
    </source>
</reference>
<evidence type="ECO:0000313" key="10">
    <source>
        <dbReference type="Proteomes" id="UP000757103"/>
    </source>
</evidence>
<evidence type="ECO:0000256" key="7">
    <source>
        <dbReference type="RuleBase" id="RU365095"/>
    </source>
</evidence>
<dbReference type="SUPFAM" id="SSF100950">
    <property type="entry name" value="NagB/RpiA/CoA transferase-like"/>
    <property type="match status" value="1"/>
</dbReference>
<dbReference type="InterPro" id="IPR037171">
    <property type="entry name" value="NagB/RpiA_transferase-like"/>
</dbReference>
<comment type="function">
    <text evidence="2 7">Hydrolysis of 6-phosphogluconolactone to 6-phosphogluconate.</text>
</comment>
<dbReference type="Pfam" id="PF01182">
    <property type="entry name" value="Glucosamine_iso"/>
    <property type="match status" value="1"/>
</dbReference>
<dbReference type="InterPro" id="IPR039104">
    <property type="entry name" value="6PGL"/>
</dbReference>
<gene>
    <name evidence="7 9" type="primary">pgl</name>
    <name evidence="9" type="ORF">K8U91_09200</name>
</gene>
<accession>A0A921MS83</accession>
<organism evidence="9 10">
    <name type="scientific">Barnesiella viscericola</name>
    <dbReference type="NCBI Taxonomy" id="397865"/>
    <lineage>
        <taxon>Bacteria</taxon>
        <taxon>Pseudomonadati</taxon>
        <taxon>Bacteroidota</taxon>
        <taxon>Bacteroidia</taxon>
        <taxon>Bacteroidales</taxon>
        <taxon>Barnesiellaceae</taxon>
        <taxon>Barnesiella</taxon>
    </lineage>
</organism>
<evidence type="ECO:0000259" key="8">
    <source>
        <dbReference type="Pfam" id="PF01182"/>
    </source>
</evidence>
<reference evidence="9" key="2">
    <citation type="submission" date="2021-09" db="EMBL/GenBank/DDBJ databases">
        <authorList>
            <person name="Gilroy R."/>
        </authorList>
    </citation>
    <scope>NUCLEOTIDE SEQUENCE</scope>
    <source>
        <strain evidence="9">CHK121-7720</strain>
    </source>
</reference>
<dbReference type="NCBIfam" id="TIGR01198">
    <property type="entry name" value="pgl"/>
    <property type="match status" value="1"/>
</dbReference>